<reference evidence="1 2" key="1">
    <citation type="submission" date="2021-02" db="EMBL/GenBank/DDBJ databases">
        <title>Safari Cat Assemblies.</title>
        <authorList>
            <person name="Bredemeyer K.R."/>
            <person name="Murphy W.J."/>
        </authorList>
    </citation>
    <scope>NUCLEOTIDE SEQUENCE [LARGE SCALE GENOMIC DNA]</scope>
</reference>
<evidence type="ECO:0000313" key="1">
    <source>
        <dbReference type="Ensembl" id="ENSFCTP00005058883.1"/>
    </source>
</evidence>
<sequence length="135" mass="14676">MSTVVAQSLHVFGLRSHVANNIFFFDEQIIIFPSGNHCVKYNVDQKWQKFIPEKPRCHDSLCKNPATVWGAWVAQLVNCPTSAQVMISRFVSSSPASGSVLTAPSLEPASDSVSPSLSAPSLLTLCLSLSKINKD</sequence>
<accession>A0ABI8AHX2</accession>
<evidence type="ECO:0000313" key="2">
    <source>
        <dbReference type="Proteomes" id="UP000823872"/>
    </source>
</evidence>
<dbReference type="InterPro" id="IPR052993">
    <property type="entry name" value="CFA-57"/>
</dbReference>
<dbReference type="PANTHER" id="PTHR32215:SF0">
    <property type="entry name" value="CILIA- AND FLAGELLA-ASSOCIATED PROTEIN 57"/>
    <property type="match status" value="1"/>
</dbReference>
<dbReference type="Ensembl" id="ENSFCTT00005086898.1">
    <property type="protein sequence ID" value="ENSFCTP00005058883.1"/>
    <property type="gene ID" value="ENSFCTG00005031227.1"/>
</dbReference>
<protein>
    <submittedName>
        <fullName evidence="1">Cilia and flagella associated protein 57</fullName>
    </submittedName>
</protein>
<keyword evidence="2" id="KW-1185">Reference proteome</keyword>
<gene>
    <name evidence="1" type="primary">CFAP57</name>
</gene>
<reference evidence="1" key="3">
    <citation type="submission" date="2025-09" db="UniProtKB">
        <authorList>
            <consortium name="Ensembl"/>
        </authorList>
    </citation>
    <scope>IDENTIFICATION</scope>
    <source>
        <strain evidence="1">breed Abyssinian</strain>
    </source>
</reference>
<dbReference type="PANTHER" id="PTHR32215">
    <property type="entry name" value="CILIA- AND FLAGELLA-ASSOCIATED PROTEIN 57"/>
    <property type="match status" value="1"/>
</dbReference>
<dbReference type="Proteomes" id="UP000823872">
    <property type="component" value="Chromosome C1"/>
</dbReference>
<proteinExistence type="predicted"/>
<name>A0ABI8AHX2_FELCA</name>
<reference evidence="1" key="2">
    <citation type="submission" date="2025-08" db="UniProtKB">
        <authorList>
            <consortium name="Ensembl"/>
        </authorList>
    </citation>
    <scope>IDENTIFICATION</scope>
    <source>
        <strain evidence="1">breed Abyssinian</strain>
    </source>
</reference>
<organism evidence="1 2">
    <name type="scientific">Felis catus</name>
    <name type="common">Cat</name>
    <name type="synonym">Felis silvestris catus</name>
    <dbReference type="NCBI Taxonomy" id="9685"/>
    <lineage>
        <taxon>Eukaryota</taxon>
        <taxon>Metazoa</taxon>
        <taxon>Chordata</taxon>
        <taxon>Craniata</taxon>
        <taxon>Vertebrata</taxon>
        <taxon>Euteleostomi</taxon>
        <taxon>Mammalia</taxon>
        <taxon>Eutheria</taxon>
        <taxon>Laurasiatheria</taxon>
        <taxon>Carnivora</taxon>
        <taxon>Feliformia</taxon>
        <taxon>Felidae</taxon>
        <taxon>Felinae</taxon>
        <taxon>Felis</taxon>
    </lineage>
</organism>
<dbReference type="GeneTree" id="ENSGT00620000088018"/>